<keyword evidence="2" id="KW-1185">Reference proteome</keyword>
<dbReference type="Proteomes" id="UP001153292">
    <property type="component" value="Chromosome 15"/>
</dbReference>
<gene>
    <name evidence="1" type="ORF">CHILSU_LOCUS2943</name>
</gene>
<dbReference type="EMBL" id="OU963908">
    <property type="protein sequence ID" value="CAH0399777.1"/>
    <property type="molecule type" value="Genomic_DNA"/>
</dbReference>
<sequence length="666" mass="77026">MDLSKWKRFKRSGGYRRRVNKQYVELTSEPSVQRANQVEVSHICDGSVQEDINCSSDDGSLQEKMYYSSDDSEHESDFVNYENNLQLREDIKMWAIKYNIPHSAYNELSLILNKNGNIILPKDARTLFQTSQDVQIIPSGTGNYWYNGLIKQLKKIIECANDLPDNISLNFNIDGLPLYKSSRQQFWPILCNISEMPRLPPLIISIYTGSSKPSNLESFFGPLIMELNELTSSNGLTVTVKSTGLEKTIPVKVRAFICDSPARALIKGVVNFNGKHGCLKCTVIGEYSHVSRTVTFLNHGCPKRNDNDFRSKNDEEHHKQDSPLLKLNIDMVEDFPVCDSLHLIDLGVMKRLLTGWRDGNFGKYLTKWCSQDIEKVNDFLTKCSLPKEIHRSVRKLDVLAHWKGSEYRTFFYYLGIVILKDTLPSQAYYHFLLLFCAVTICSNEKYFKFLSIAEKMLQIFIDIYKNIYGKDYISSNIHNLSHLVDEVKKFGVLQSFNAYPFENKLYGIKKMIRQGNKPLQQAARRLSERSDIEFENIGVNENRKPFIKKNKTKRRSTVKQLCFDSFSLSAQDQNKWFLSNNDEIIKLQSLTTDDDSKDILIHGYRIDNVFDVFEEPLKSSFLNIYKCDLNNYNKTEVICDVTKIKCKLVKIEYNSELFFIPLLHTL</sequence>
<dbReference type="PANTHER" id="PTHR33053">
    <property type="entry name" value="PROTEIN, PUTATIVE-RELATED"/>
    <property type="match status" value="1"/>
</dbReference>
<reference evidence="1" key="1">
    <citation type="submission" date="2021-12" db="EMBL/GenBank/DDBJ databases">
        <authorList>
            <person name="King R."/>
        </authorList>
    </citation>
    <scope>NUCLEOTIDE SEQUENCE</scope>
</reference>
<evidence type="ECO:0000313" key="2">
    <source>
        <dbReference type="Proteomes" id="UP001153292"/>
    </source>
</evidence>
<evidence type="ECO:0008006" key="3">
    <source>
        <dbReference type="Google" id="ProtNLM"/>
    </source>
</evidence>
<protein>
    <recommendedName>
        <fullName evidence="3">Transposase domain-containing protein</fullName>
    </recommendedName>
</protein>
<proteinExistence type="predicted"/>
<evidence type="ECO:0000313" key="1">
    <source>
        <dbReference type="EMBL" id="CAH0399777.1"/>
    </source>
</evidence>
<accession>A0ABN8B2T3</accession>
<organism evidence="1 2">
    <name type="scientific">Chilo suppressalis</name>
    <name type="common">Asiatic rice borer moth</name>
    <dbReference type="NCBI Taxonomy" id="168631"/>
    <lineage>
        <taxon>Eukaryota</taxon>
        <taxon>Metazoa</taxon>
        <taxon>Ecdysozoa</taxon>
        <taxon>Arthropoda</taxon>
        <taxon>Hexapoda</taxon>
        <taxon>Insecta</taxon>
        <taxon>Pterygota</taxon>
        <taxon>Neoptera</taxon>
        <taxon>Endopterygota</taxon>
        <taxon>Lepidoptera</taxon>
        <taxon>Glossata</taxon>
        <taxon>Ditrysia</taxon>
        <taxon>Pyraloidea</taxon>
        <taxon>Crambidae</taxon>
        <taxon>Crambinae</taxon>
        <taxon>Chilo</taxon>
    </lineage>
</organism>
<name>A0ABN8B2T3_CHISP</name>
<dbReference type="PANTHER" id="PTHR33053:SF9">
    <property type="entry name" value="AGAP000105-PA"/>
    <property type="match status" value="1"/>
</dbReference>